<dbReference type="AlphaFoldDB" id="A0A2M7BB67"/>
<sequence>TNLGITETHMYPGWTGTPHTFKLGNLTGGGVPFGQVIANVVDGSGVGSWNDLKDVVQMTFTDVDGGGTYGPRTLQWWLTNPYNILNTSFLDNTGRDFQVTFSMLSSAGNSAKGKTLSFTLGFVGQTP</sequence>
<accession>A0A2M7BB67</accession>
<feature type="non-terminal residue" evidence="1">
    <location>
        <position position="1"/>
    </location>
</feature>
<evidence type="ECO:0000313" key="1">
    <source>
        <dbReference type="EMBL" id="PIV00368.1"/>
    </source>
</evidence>
<comment type="caution">
    <text evidence="1">The sequence shown here is derived from an EMBL/GenBank/DDBJ whole genome shotgun (WGS) entry which is preliminary data.</text>
</comment>
<evidence type="ECO:0000313" key="2">
    <source>
        <dbReference type="Proteomes" id="UP000229631"/>
    </source>
</evidence>
<organism evidence="1 2">
    <name type="scientific">Candidatus Shapirobacteria bacterium CG03_land_8_20_14_0_80_39_12</name>
    <dbReference type="NCBI Taxonomy" id="1974879"/>
    <lineage>
        <taxon>Bacteria</taxon>
        <taxon>Candidatus Shapironibacteriota</taxon>
    </lineage>
</organism>
<gene>
    <name evidence="1" type="ORF">COS54_03160</name>
</gene>
<proteinExistence type="predicted"/>
<dbReference type="EMBL" id="PEVC01000055">
    <property type="protein sequence ID" value="PIV00368.1"/>
    <property type="molecule type" value="Genomic_DNA"/>
</dbReference>
<protein>
    <submittedName>
        <fullName evidence="1">Uncharacterized protein</fullName>
    </submittedName>
</protein>
<name>A0A2M7BB67_9BACT</name>
<reference evidence="2" key="1">
    <citation type="submission" date="2017-09" db="EMBL/GenBank/DDBJ databases">
        <title>Depth-based differentiation of microbial function through sediment-hosted aquifers and enrichment of novel symbionts in the deep terrestrial subsurface.</title>
        <authorList>
            <person name="Probst A.J."/>
            <person name="Ladd B."/>
            <person name="Jarett J.K."/>
            <person name="Geller-Mcgrath D.E."/>
            <person name="Sieber C.M.K."/>
            <person name="Emerson J.B."/>
            <person name="Anantharaman K."/>
            <person name="Thomas B.C."/>
            <person name="Malmstrom R."/>
            <person name="Stieglmeier M."/>
            <person name="Klingl A."/>
            <person name="Woyke T."/>
            <person name="Ryan C.M."/>
            <person name="Banfield J.F."/>
        </authorList>
    </citation>
    <scope>NUCLEOTIDE SEQUENCE [LARGE SCALE GENOMIC DNA]</scope>
</reference>
<dbReference type="Proteomes" id="UP000229631">
    <property type="component" value="Unassembled WGS sequence"/>
</dbReference>